<name>A0A0A8YVE5_ARUDO</name>
<protein>
    <submittedName>
        <fullName evidence="1">Uncharacterized protein</fullName>
    </submittedName>
</protein>
<organism evidence="1">
    <name type="scientific">Arundo donax</name>
    <name type="common">Giant reed</name>
    <name type="synonym">Donax arundinaceus</name>
    <dbReference type="NCBI Taxonomy" id="35708"/>
    <lineage>
        <taxon>Eukaryota</taxon>
        <taxon>Viridiplantae</taxon>
        <taxon>Streptophyta</taxon>
        <taxon>Embryophyta</taxon>
        <taxon>Tracheophyta</taxon>
        <taxon>Spermatophyta</taxon>
        <taxon>Magnoliopsida</taxon>
        <taxon>Liliopsida</taxon>
        <taxon>Poales</taxon>
        <taxon>Poaceae</taxon>
        <taxon>PACMAD clade</taxon>
        <taxon>Arundinoideae</taxon>
        <taxon>Arundineae</taxon>
        <taxon>Arundo</taxon>
    </lineage>
</organism>
<reference evidence="1" key="2">
    <citation type="journal article" date="2015" name="Data Brief">
        <title>Shoot transcriptome of the giant reed, Arundo donax.</title>
        <authorList>
            <person name="Barrero R.A."/>
            <person name="Guerrero F.D."/>
            <person name="Moolhuijzen P."/>
            <person name="Goolsby J.A."/>
            <person name="Tidwell J."/>
            <person name="Bellgard S.E."/>
            <person name="Bellgard M.I."/>
        </authorList>
    </citation>
    <scope>NUCLEOTIDE SEQUENCE</scope>
    <source>
        <tissue evidence="1">Shoot tissue taken approximately 20 cm above the soil surface</tissue>
    </source>
</reference>
<dbReference type="EMBL" id="GBRH01271338">
    <property type="protein sequence ID" value="JAD26557.1"/>
    <property type="molecule type" value="Transcribed_RNA"/>
</dbReference>
<reference evidence="1" key="1">
    <citation type="submission" date="2014-09" db="EMBL/GenBank/DDBJ databases">
        <authorList>
            <person name="Magalhaes I.L.F."/>
            <person name="Oliveira U."/>
            <person name="Santos F.R."/>
            <person name="Vidigal T.H.D.A."/>
            <person name="Brescovit A.D."/>
            <person name="Santos A.J."/>
        </authorList>
    </citation>
    <scope>NUCLEOTIDE SEQUENCE</scope>
    <source>
        <tissue evidence="1">Shoot tissue taken approximately 20 cm above the soil surface</tissue>
    </source>
</reference>
<evidence type="ECO:0000313" key="1">
    <source>
        <dbReference type="EMBL" id="JAD26557.1"/>
    </source>
</evidence>
<dbReference type="AlphaFoldDB" id="A0A0A8YVE5"/>
<sequence>MIGSTESSVGNYMLKCSFFFQRKLTIY</sequence>
<accession>A0A0A8YVE5</accession>
<proteinExistence type="predicted"/>